<evidence type="ECO:0000313" key="3">
    <source>
        <dbReference type="EMBL" id="KPJ73594.1"/>
    </source>
</evidence>
<name>A0A0S7YGA8_UNCT6</name>
<dbReference type="Gene3D" id="2.60.40.4070">
    <property type="match status" value="1"/>
</dbReference>
<keyword evidence="1" id="KW-0315">Glutamine amidotransferase</keyword>
<organism evidence="3 4">
    <name type="scientific">candidate division TA06 bacterium DG_78</name>
    <dbReference type="NCBI Taxonomy" id="1703772"/>
    <lineage>
        <taxon>Bacteria</taxon>
        <taxon>Bacteria division TA06</taxon>
    </lineage>
</organism>
<dbReference type="Proteomes" id="UP000051012">
    <property type="component" value="Unassembled WGS sequence"/>
</dbReference>
<sequence>MVCGLIVVLITYFIAPHFTSQDRNAHNCRFWGIIFSGSDSSFENTIRSHLDSLKSLGTNNPDGWGICYYLAPDSSVLLPVISRGEPSAPIDLRYDRVVNDLVNYVEGSAIAHVRSGSSGLTSGIPDPHPFKRDGFYRDFHMLFAHNGLVPVDALLALIQSIDPTYLALNPPDYAPDYLDSDLYAIYIMEMIDVYHNYSIEECIKLAITKIDSALGTNSAQFNFVMSDGSTLWALHYTKPSERGFTLYYYPHEEISDYWVAASKPLDTLESWWVAVPNSTLVTLKPNQPPQLINIFLRDAQPSLGSGFGLIHPNPFTTNTMITYHLLQTSDISLKIYDVTGRLVRTLSTGTENSGFYTVPWDGRDSRGVKLANGTYYCSLDIDEDKHVEKILLVK</sequence>
<dbReference type="PANTHER" id="PTHR43187">
    <property type="entry name" value="GLUTAMINE AMIDOTRANSFERASE DUG3-RELATED"/>
    <property type="match status" value="1"/>
</dbReference>
<comment type="caution">
    <text evidence="3">The sequence shown here is derived from an EMBL/GenBank/DDBJ whole genome shotgun (WGS) entry which is preliminary data.</text>
</comment>
<proteinExistence type="predicted"/>
<dbReference type="SUPFAM" id="SSF56235">
    <property type="entry name" value="N-terminal nucleophile aminohydrolases (Ntn hydrolases)"/>
    <property type="match status" value="1"/>
</dbReference>
<evidence type="ECO:0000313" key="4">
    <source>
        <dbReference type="Proteomes" id="UP000051012"/>
    </source>
</evidence>
<reference evidence="3 4" key="1">
    <citation type="journal article" date="2015" name="Microbiome">
        <title>Genomic resolution of linkages in carbon, nitrogen, and sulfur cycling among widespread estuary sediment bacteria.</title>
        <authorList>
            <person name="Baker B.J."/>
            <person name="Lazar C.S."/>
            <person name="Teske A.P."/>
            <person name="Dick G.J."/>
        </authorList>
    </citation>
    <scope>NUCLEOTIDE SEQUENCE [LARGE SCALE GENOMIC DNA]</scope>
    <source>
        <strain evidence="3">DG_78</strain>
    </source>
</reference>
<dbReference type="PANTHER" id="PTHR43187:SF2">
    <property type="entry name" value="GAMMA-GLUTAMYL-HERCYNYLCYSTEINE SULFOXIDE HYDROLASE"/>
    <property type="match status" value="1"/>
</dbReference>
<dbReference type="Pfam" id="PF13230">
    <property type="entry name" value="GATase_4"/>
    <property type="match status" value="1"/>
</dbReference>
<feature type="domain" description="FlgD/Vpr Ig-like" evidence="2">
    <location>
        <begin position="325"/>
        <end position="379"/>
    </location>
</feature>
<evidence type="ECO:0000259" key="2">
    <source>
        <dbReference type="Pfam" id="PF13860"/>
    </source>
</evidence>
<dbReference type="NCBIfam" id="TIGR04183">
    <property type="entry name" value="Por_Secre_tail"/>
    <property type="match status" value="1"/>
</dbReference>
<protein>
    <recommendedName>
        <fullName evidence="2">FlgD/Vpr Ig-like domain-containing protein</fullName>
    </recommendedName>
</protein>
<dbReference type="InterPro" id="IPR025965">
    <property type="entry name" value="FlgD/Vpr_Ig-like"/>
</dbReference>
<dbReference type="InterPro" id="IPR026869">
    <property type="entry name" value="EgtC-like"/>
</dbReference>
<dbReference type="InterPro" id="IPR026444">
    <property type="entry name" value="Secre_tail"/>
</dbReference>
<dbReference type="AlphaFoldDB" id="A0A0S7YGA8"/>
<dbReference type="Pfam" id="PF13860">
    <property type="entry name" value="FlgD_ig"/>
    <property type="match status" value="1"/>
</dbReference>
<gene>
    <name evidence="3" type="ORF">AMJ52_03500</name>
</gene>
<dbReference type="Gene3D" id="3.60.20.10">
    <property type="entry name" value="Glutamine Phosphoribosylpyrophosphate, subunit 1, domain 1"/>
    <property type="match status" value="1"/>
</dbReference>
<accession>A0A0S7YGA8</accession>
<dbReference type="InterPro" id="IPR029055">
    <property type="entry name" value="Ntn_hydrolases_N"/>
</dbReference>
<dbReference type="InterPro" id="IPR052373">
    <property type="entry name" value="Gamma-glu_amide_hydrolase"/>
</dbReference>
<evidence type="ECO:0000256" key="1">
    <source>
        <dbReference type="ARBA" id="ARBA00022962"/>
    </source>
</evidence>
<dbReference type="EMBL" id="LJNI01000031">
    <property type="protein sequence ID" value="KPJ73594.1"/>
    <property type="molecule type" value="Genomic_DNA"/>
</dbReference>